<evidence type="ECO:0000256" key="5">
    <source>
        <dbReference type="ARBA" id="ARBA00022692"/>
    </source>
</evidence>
<accession>A0ABS9UK32</accession>
<evidence type="ECO:0000256" key="7">
    <source>
        <dbReference type="ARBA" id="ARBA00023065"/>
    </source>
</evidence>
<dbReference type="InterPro" id="IPR048279">
    <property type="entry name" value="MdtK-like"/>
</dbReference>
<evidence type="ECO:0000313" key="11">
    <source>
        <dbReference type="EMBL" id="MCH7396974.1"/>
    </source>
</evidence>
<feature type="transmembrane region" description="Helical" evidence="10">
    <location>
        <begin position="178"/>
        <end position="197"/>
    </location>
</feature>
<feature type="transmembrane region" description="Helical" evidence="10">
    <location>
        <begin position="203"/>
        <end position="225"/>
    </location>
</feature>
<evidence type="ECO:0000256" key="6">
    <source>
        <dbReference type="ARBA" id="ARBA00022989"/>
    </source>
</evidence>
<evidence type="ECO:0000256" key="2">
    <source>
        <dbReference type="ARBA" id="ARBA00022448"/>
    </source>
</evidence>
<name>A0ABS9UK32_9BACT</name>
<feature type="transmembrane region" description="Helical" evidence="10">
    <location>
        <begin position="429"/>
        <end position="449"/>
    </location>
</feature>
<dbReference type="Proteomes" id="UP001165488">
    <property type="component" value="Unassembled WGS sequence"/>
</dbReference>
<keyword evidence="3" id="KW-0050">Antiport</keyword>
<keyword evidence="2" id="KW-0813">Transport</keyword>
<feature type="transmembrane region" description="Helical" evidence="10">
    <location>
        <begin position="401"/>
        <end position="423"/>
    </location>
</feature>
<evidence type="ECO:0000313" key="12">
    <source>
        <dbReference type="Proteomes" id="UP001165488"/>
    </source>
</evidence>
<reference evidence="11" key="1">
    <citation type="submission" date="2022-03" db="EMBL/GenBank/DDBJ databases">
        <title>De novo assembled genomes of Belliella spp. (Cyclobacteriaceae) strains.</title>
        <authorList>
            <person name="Szabo A."/>
            <person name="Korponai K."/>
            <person name="Felfoldi T."/>
        </authorList>
    </citation>
    <scope>NUCLEOTIDE SEQUENCE</scope>
    <source>
        <strain evidence="11">DSM 107340</strain>
    </source>
</reference>
<dbReference type="Pfam" id="PF01554">
    <property type="entry name" value="MatE"/>
    <property type="match status" value="2"/>
</dbReference>
<evidence type="ECO:0000256" key="10">
    <source>
        <dbReference type="SAM" id="Phobius"/>
    </source>
</evidence>
<sequence length="459" mass="49597">MNFRLIKEALLGKEHDFTRLGIKSSIVLLSIPMILEMLMESLFAVVDIFFVGKLGDYAVATIGLTEAVIVLVYAIGMGIGMAATAMVSRRVGEKDLKEAGSAAFQLLAFGGFISIVLGVLGWFFAENLLILMGAEAEVLEQGLMYAKIILVGNTSIMLLFLLNGAFRGAGQPHLAMKALWISNGLNIILDPIFIFGLGSFEGFGLTGAAIATTLGRSIGVIYQLYHLFNGKHPLKITKENLGIDIDVIKRIVKVSVGGMGQFLIDSVGWIALTRMTAEFGSTALAGFTIAFRILMFSMMPAWGLAGAAATLVGQNIGAKKFMRAEISVALTAKYNMIFMAIVTVCYLFFGKWLAGIFSNSDEVITIAAEGLKIIVLGYVFFGVGMVMVNAFNGAGDTKTPALINIVVLFVLEIPLAYFLAFYLDMKLTGLFIAIAVCHSLHAVISVMIFRKGRWKKVNL</sequence>
<keyword evidence="12" id="KW-1185">Reference proteome</keyword>
<comment type="caution">
    <text evidence="11">The sequence shown here is derived from an EMBL/GenBank/DDBJ whole genome shotgun (WGS) entry which is preliminary data.</text>
</comment>
<evidence type="ECO:0000256" key="4">
    <source>
        <dbReference type="ARBA" id="ARBA00022475"/>
    </source>
</evidence>
<feature type="transmembrane region" description="Helical" evidence="10">
    <location>
        <begin position="57"/>
        <end position="83"/>
    </location>
</feature>
<keyword evidence="8 10" id="KW-0472">Membrane</keyword>
<dbReference type="PANTHER" id="PTHR43298:SF4">
    <property type="entry name" value="DRUG_SODIUM ANTIPORTER"/>
    <property type="match status" value="1"/>
</dbReference>
<keyword evidence="5 10" id="KW-0812">Transmembrane</keyword>
<evidence type="ECO:0000256" key="9">
    <source>
        <dbReference type="ARBA" id="ARBA00031636"/>
    </source>
</evidence>
<feature type="transmembrane region" description="Helical" evidence="10">
    <location>
        <begin position="104"/>
        <end position="125"/>
    </location>
</feature>
<feature type="transmembrane region" description="Helical" evidence="10">
    <location>
        <begin position="284"/>
        <end position="313"/>
    </location>
</feature>
<organism evidence="11 12">
    <name type="scientific">Belliella calami</name>
    <dbReference type="NCBI Taxonomy" id="2923436"/>
    <lineage>
        <taxon>Bacteria</taxon>
        <taxon>Pseudomonadati</taxon>
        <taxon>Bacteroidota</taxon>
        <taxon>Cytophagia</taxon>
        <taxon>Cytophagales</taxon>
        <taxon>Cyclobacteriaceae</taxon>
        <taxon>Belliella</taxon>
    </lineage>
</organism>
<dbReference type="EMBL" id="JAKZGS010000002">
    <property type="protein sequence ID" value="MCH7396974.1"/>
    <property type="molecule type" value="Genomic_DNA"/>
</dbReference>
<feature type="transmembrane region" description="Helical" evidence="10">
    <location>
        <begin position="373"/>
        <end position="394"/>
    </location>
</feature>
<protein>
    <recommendedName>
        <fullName evidence="9">Multidrug-efflux transporter</fullName>
    </recommendedName>
</protein>
<keyword evidence="7" id="KW-0406">Ion transport</keyword>
<keyword evidence="6 10" id="KW-1133">Transmembrane helix</keyword>
<dbReference type="PANTHER" id="PTHR43298">
    <property type="entry name" value="MULTIDRUG RESISTANCE PROTEIN NORM-RELATED"/>
    <property type="match status" value="1"/>
</dbReference>
<proteinExistence type="predicted"/>
<dbReference type="InterPro" id="IPR050222">
    <property type="entry name" value="MATE_MdtK"/>
</dbReference>
<keyword evidence="4" id="KW-1003">Cell membrane</keyword>
<gene>
    <name evidence="11" type="ORF">MM236_03200</name>
</gene>
<dbReference type="PIRSF" id="PIRSF006603">
    <property type="entry name" value="DinF"/>
    <property type="match status" value="1"/>
</dbReference>
<feature type="transmembrane region" description="Helical" evidence="10">
    <location>
        <begin position="26"/>
        <end position="51"/>
    </location>
</feature>
<comment type="subcellular location">
    <subcellularLocation>
        <location evidence="1">Cell membrane</location>
        <topology evidence="1">Multi-pass membrane protein</topology>
    </subcellularLocation>
</comment>
<evidence type="ECO:0000256" key="8">
    <source>
        <dbReference type="ARBA" id="ARBA00023136"/>
    </source>
</evidence>
<dbReference type="CDD" id="cd13139">
    <property type="entry name" value="MATE_like_14"/>
    <property type="match status" value="1"/>
</dbReference>
<feature type="transmembrane region" description="Helical" evidence="10">
    <location>
        <begin position="251"/>
        <end position="272"/>
    </location>
</feature>
<evidence type="ECO:0000256" key="3">
    <source>
        <dbReference type="ARBA" id="ARBA00022449"/>
    </source>
</evidence>
<feature type="transmembrane region" description="Helical" evidence="10">
    <location>
        <begin position="334"/>
        <end position="353"/>
    </location>
</feature>
<dbReference type="RefSeq" id="WP_241273486.1">
    <property type="nucleotide sequence ID" value="NZ_JAKZGS010000002.1"/>
</dbReference>
<dbReference type="InterPro" id="IPR002528">
    <property type="entry name" value="MATE_fam"/>
</dbReference>
<evidence type="ECO:0000256" key="1">
    <source>
        <dbReference type="ARBA" id="ARBA00004651"/>
    </source>
</evidence>
<feature type="transmembrane region" description="Helical" evidence="10">
    <location>
        <begin position="145"/>
        <end position="166"/>
    </location>
</feature>
<dbReference type="NCBIfam" id="TIGR00797">
    <property type="entry name" value="matE"/>
    <property type="match status" value="1"/>
</dbReference>